<sequence length="395" mass="44867">MAIQLGSLLFGLVLVIGFSLQSSEAATDPPVVCDTINRTNFETGFIFGAASAAYQYEGAVQEDGRGPSIWDNYTHQYPERIKDWSNADVTVDQYHRYKEDVEILNDTRLDAYRFSISWSRVLPNGTLSGGVNEAGIEYYNKLINKTLEKGLKPYVTIFHWDLPQALEEEYGGFLSFRIVEYANLCFERFGDRVKYWITLNEPYAYSVKGYALGTFALGRCSDWQQLNCTGGNSSIEPYLVTHHLLLAHATTVDLYKTTYQVRFMDPITSGHYPHSMQVLVGHRLPKFKEEDSKLLAGSFDFLGLNYYTTYYASYAYHNNSVNASYITDARVNQSPELNGVPIGPQKKYDSPLIYITENGVDELNDPTLSLEQALNDTVRKDYYHDHLCYVQAAIK</sequence>
<feature type="signal peptide" evidence="5">
    <location>
        <begin position="1"/>
        <end position="25"/>
    </location>
</feature>
<keyword evidence="3" id="KW-0326">Glycosidase</keyword>
<dbReference type="GO" id="GO:0005975">
    <property type="term" value="P:carbohydrate metabolic process"/>
    <property type="evidence" value="ECO:0007669"/>
    <property type="project" value="InterPro"/>
</dbReference>
<protein>
    <submittedName>
        <fullName evidence="6">Beta-glucosidase 13</fullName>
    </submittedName>
</protein>
<dbReference type="PRINTS" id="PR00131">
    <property type="entry name" value="GLHYDRLASE1"/>
</dbReference>
<dbReference type="Gene3D" id="3.20.20.80">
    <property type="entry name" value="Glycosidases"/>
    <property type="match status" value="2"/>
</dbReference>
<dbReference type="Proteomes" id="UP000250321">
    <property type="component" value="Unassembled WGS sequence"/>
</dbReference>
<organism evidence="6 7">
    <name type="scientific">Prunus yedoensis var. nudiflora</name>
    <dbReference type="NCBI Taxonomy" id="2094558"/>
    <lineage>
        <taxon>Eukaryota</taxon>
        <taxon>Viridiplantae</taxon>
        <taxon>Streptophyta</taxon>
        <taxon>Embryophyta</taxon>
        <taxon>Tracheophyta</taxon>
        <taxon>Spermatophyta</taxon>
        <taxon>Magnoliopsida</taxon>
        <taxon>eudicotyledons</taxon>
        <taxon>Gunneridae</taxon>
        <taxon>Pentapetalae</taxon>
        <taxon>rosids</taxon>
        <taxon>fabids</taxon>
        <taxon>Rosales</taxon>
        <taxon>Rosaceae</taxon>
        <taxon>Amygdaloideae</taxon>
        <taxon>Amygdaleae</taxon>
        <taxon>Prunus</taxon>
    </lineage>
</organism>
<evidence type="ECO:0000256" key="5">
    <source>
        <dbReference type="SAM" id="SignalP"/>
    </source>
</evidence>
<dbReference type="InterPro" id="IPR017853">
    <property type="entry name" value="GH"/>
</dbReference>
<dbReference type="Pfam" id="PF00232">
    <property type="entry name" value="Glyco_hydro_1"/>
    <property type="match status" value="2"/>
</dbReference>
<dbReference type="InterPro" id="IPR001360">
    <property type="entry name" value="Glyco_hydro_1"/>
</dbReference>
<evidence type="ECO:0000256" key="3">
    <source>
        <dbReference type="ARBA" id="ARBA00023295"/>
    </source>
</evidence>
<dbReference type="OrthoDB" id="65569at2759"/>
<dbReference type="PANTHER" id="PTHR10353:SF137">
    <property type="entry name" value="MYROSINASE 3-RELATED"/>
    <property type="match status" value="1"/>
</dbReference>
<dbReference type="PANTHER" id="PTHR10353">
    <property type="entry name" value="GLYCOSYL HYDROLASE"/>
    <property type="match status" value="1"/>
</dbReference>
<keyword evidence="5" id="KW-0732">Signal</keyword>
<accession>A0A314YTZ2</accession>
<gene>
    <name evidence="6" type="ORF">Pyn_19526</name>
</gene>
<evidence type="ECO:0000256" key="2">
    <source>
        <dbReference type="ARBA" id="ARBA00022801"/>
    </source>
</evidence>
<reference evidence="6 7" key="1">
    <citation type="submission" date="2018-02" db="EMBL/GenBank/DDBJ databases">
        <title>Draft genome of wild Prunus yedoensis var. nudiflora.</title>
        <authorList>
            <person name="Baek S."/>
            <person name="Kim J.-H."/>
            <person name="Choi K."/>
            <person name="Kim G.-B."/>
            <person name="Cho A."/>
            <person name="Jang H."/>
            <person name="Shin C.-H."/>
            <person name="Yu H.-J."/>
            <person name="Mun J.-H."/>
        </authorList>
    </citation>
    <scope>NUCLEOTIDE SEQUENCE [LARGE SCALE GENOMIC DNA]</scope>
    <source>
        <strain evidence="7">cv. Jeju island</strain>
        <tissue evidence="6">Leaf</tissue>
    </source>
</reference>
<dbReference type="SUPFAM" id="SSF51445">
    <property type="entry name" value="(Trans)glycosidases"/>
    <property type="match status" value="1"/>
</dbReference>
<keyword evidence="7" id="KW-1185">Reference proteome</keyword>
<evidence type="ECO:0000256" key="4">
    <source>
        <dbReference type="RuleBase" id="RU003690"/>
    </source>
</evidence>
<evidence type="ECO:0000256" key="1">
    <source>
        <dbReference type="ARBA" id="ARBA00010838"/>
    </source>
</evidence>
<evidence type="ECO:0000313" key="7">
    <source>
        <dbReference type="Proteomes" id="UP000250321"/>
    </source>
</evidence>
<comment type="similarity">
    <text evidence="1 4">Belongs to the glycosyl hydrolase 1 family.</text>
</comment>
<name>A0A314YTZ2_PRUYE</name>
<dbReference type="STRING" id="2094558.A0A314YTZ2"/>
<comment type="caution">
    <text evidence="6">The sequence shown here is derived from an EMBL/GenBank/DDBJ whole genome shotgun (WGS) entry which is preliminary data.</text>
</comment>
<evidence type="ECO:0000313" key="6">
    <source>
        <dbReference type="EMBL" id="PQQ08278.1"/>
    </source>
</evidence>
<dbReference type="PROSITE" id="PS00653">
    <property type="entry name" value="GLYCOSYL_HYDROL_F1_2"/>
    <property type="match status" value="1"/>
</dbReference>
<dbReference type="EMBL" id="PJQY01000744">
    <property type="protein sequence ID" value="PQQ08278.1"/>
    <property type="molecule type" value="Genomic_DNA"/>
</dbReference>
<dbReference type="AlphaFoldDB" id="A0A314YTZ2"/>
<proteinExistence type="inferred from homology"/>
<dbReference type="GO" id="GO:0008422">
    <property type="term" value="F:beta-glucosidase activity"/>
    <property type="evidence" value="ECO:0007669"/>
    <property type="project" value="TreeGrafter"/>
</dbReference>
<feature type="chain" id="PRO_5016303299" evidence="5">
    <location>
        <begin position="26"/>
        <end position="395"/>
    </location>
</feature>
<dbReference type="InterPro" id="IPR033132">
    <property type="entry name" value="GH_1_N_CS"/>
</dbReference>
<keyword evidence="2" id="KW-0378">Hydrolase</keyword>